<evidence type="ECO:0000313" key="2">
    <source>
        <dbReference type="Proteomes" id="UP000278962"/>
    </source>
</evidence>
<proteinExistence type="predicted"/>
<gene>
    <name evidence="1" type="ORF">C8N24_5912</name>
</gene>
<name>A0A660L8I4_9ACTN</name>
<comment type="caution">
    <text evidence="1">The sequence shown here is derived from an EMBL/GenBank/DDBJ whole genome shotgun (WGS) entry which is preliminary data.</text>
</comment>
<dbReference type="EMBL" id="RBIL01000002">
    <property type="protein sequence ID" value="RKQ87880.1"/>
    <property type="molecule type" value="Genomic_DNA"/>
</dbReference>
<dbReference type="Proteomes" id="UP000278962">
    <property type="component" value="Unassembled WGS sequence"/>
</dbReference>
<dbReference type="RefSeq" id="WP_121256878.1">
    <property type="nucleotide sequence ID" value="NZ_RBIL01000002.1"/>
</dbReference>
<protein>
    <submittedName>
        <fullName evidence="1">Uncharacterized protein</fullName>
    </submittedName>
</protein>
<dbReference type="OrthoDB" id="5244261at2"/>
<keyword evidence="2" id="KW-1185">Reference proteome</keyword>
<reference evidence="1 2" key="1">
    <citation type="submission" date="2018-10" db="EMBL/GenBank/DDBJ databases">
        <title>Genomic Encyclopedia of Archaeal and Bacterial Type Strains, Phase II (KMG-II): from individual species to whole genera.</title>
        <authorList>
            <person name="Goeker M."/>
        </authorList>
    </citation>
    <scope>NUCLEOTIDE SEQUENCE [LARGE SCALE GENOMIC DNA]</scope>
    <source>
        <strain evidence="1 2">DSM 14954</strain>
    </source>
</reference>
<evidence type="ECO:0000313" key="1">
    <source>
        <dbReference type="EMBL" id="RKQ87880.1"/>
    </source>
</evidence>
<sequence length="79" mass="8820">MEPAVHRITILAEQPSATWDRLETVIAEGGSPPISMTRTPSTITFVCDTGDFMLRARVADALMTVCDHGEWRRSFQPED</sequence>
<organism evidence="1 2">
    <name type="scientific">Solirubrobacter pauli</name>
    <dbReference type="NCBI Taxonomy" id="166793"/>
    <lineage>
        <taxon>Bacteria</taxon>
        <taxon>Bacillati</taxon>
        <taxon>Actinomycetota</taxon>
        <taxon>Thermoleophilia</taxon>
        <taxon>Solirubrobacterales</taxon>
        <taxon>Solirubrobacteraceae</taxon>
        <taxon>Solirubrobacter</taxon>
    </lineage>
</organism>
<accession>A0A660L8I4</accession>
<dbReference type="AlphaFoldDB" id="A0A660L8I4"/>